<evidence type="ECO:0000313" key="1">
    <source>
        <dbReference type="EMBL" id="KRK48521.1"/>
    </source>
</evidence>
<reference evidence="1 2" key="1">
    <citation type="journal article" date="2015" name="Genome Announc.">
        <title>Expanding the biotechnology potential of lactobacilli through comparative genomics of 213 strains and associated genera.</title>
        <authorList>
            <person name="Sun Z."/>
            <person name="Harris H.M."/>
            <person name="McCann A."/>
            <person name="Guo C."/>
            <person name="Argimon S."/>
            <person name="Zhang W."/>
            <person name="Yang X."/>
            <person name="Jeffery I.B."/>
            <person name="Cooney J.C."/>
            <person name="Kagawa T.F."/>
            <person name="Liu W."/>
            <person name="Song Y."/>
            <person name="Salvetti E."/>
            <person name="Wrobel A."/>
            <person name="Rasinkangas P."/>
            <person name="Parkhill J."/>
            <person name="Rea M.C."/>
            <person name="O'Sullivan O."/>
            <person name="Ritari J."/>
            <person name="Douillard F.P."/>
            <person name="Paul Ross R."/>
            <person name="Yang R."/>
            <person name="Briner A.E."/>
            <person name="Felis G.E."/>
            <person name="de Vos W.M."/>
            <person name="Barrangou R."/>
            <person name="Klaenhammer T.R."/>
            <person name="Caufield P.W."/>
            <person name="Cui Y."/>
            <person name="Zhang H."/>
            <person name="O'Toole P.W."/>
        </authorList>
    </citation>
    <scope>NUCLEOTIDE SEQUENCE [LARGE SCALE GENOMIC DNA]</scope>
    <source>
        <strain evidence="1 2">JCM 15530</strain>
    </source>
</reference>
<dbReference type="Proteomes" id="UP000050911">
    <property type="component" value="Unassembled WGS sequence"/>
</dbReference>
<protein>
    <submittedName>
        <fullName evidence="1">Uncharacterized protein</fullName>
    </submittedName>
</protein>
<dbReference type="AlphaFoldDB" id="A0A0R1HSH1"/>
<dbReference type="STRING" id="1302272.FC96_GL001632"/>
<accession>A0A0R1HSH1</accession>
<name>A0A0R1HSH1_9LACO</name>
<evidence type="ECO:0000313" key="2">
    <source>
        <dbReference type="Proteomes" id="UP000050911"/>
    </source>
</evidence>
<gene>
    <name evidence="1" type="ORF">FC96_GL001632</name>
</gene>
<organism evidence="1 2">
    <name type="scientific">Secundilactobacillus kimchicus JCM 15530</name>
    <dbReference type="NCBI Taxonomy" id="1302272"/>
    <lineage>
        <taxon>Bacteria</taxon>
        <taxon>Bacillati</taxon>
        <taxon>Bacillota</taxon>
        <taxon>Bacilli</taxon>
        <taxon>Lactobacillales</taxon>
        <taxon>Lactobacillaceae</taxon>
        <taxon>Secundilactobacillus</taxon>
    </lineage>
</organism>
<proteinExistence type="predicted"/>
<sequence>MATKSIISYWSIFDNDHSINWKLADPNLLVHYSRNTVDFNRLTLGSNKAATTN</sequence>
<dbReference type="EMBL" id="AZCX01000003">
    <property type="protein sequence ID" value="KRK48521.1"/>
    <property type="molecule type" value="Genomic_DNA"/>
</dbReference>
<dbReference type="PATRIC" id="fig|1302272.5.peg.1649"/>
<comment type="caution">
    <text evidence="1">The sequence shown here is derived from an EMBL/GenBank/DDBJ whole genome shotgun (WGS) entry which is preliminary data.</text>
</comment>
<keyword evidence="2" id="KW-1185">Reference proteome</keyword>